<feature type="compositionally biased region" description="Polar residues" evidence="1">
    <location>
        <begin position="153"/>
        <end position="180"/>
    </location>
</feature>
<proteinExistence type="predicted"/>
<feature type="region of interest" description="Disordered" evidence="1">
    <location>
        <begin position="49"/>
        <end position="88"/>
    </location>
</feature>
<protein>
    <submittedName>
        <fullName evidence="3">Uncharacterized protein</fullName>
    </submittedName>
</protein>
<feature type="region of interest" description="Disordered" evidence="1">
    <location>
        <begin position="1"/>
        <end position="33"/>
    </location>
</feature>
<dbReference type="AlphaFoldDB" id="A0A1B6MSI6"/>
<feature type="compositionally biased region" description="Basic and acidic residues" evidence="1">
    <location>
        <begin position="7"/>
        <end position="33"/>
    </location>
</feature>
<accession>A0A1B6MSI6</accession>
<name>A0A1B6MSI6_9HEMI</name>
<dbReference type="EMBL" id="GEBQ01010130">
    <property type="protein sequence ID" value="JAT29847.1"/>
    <property type="molecule type" value="Transcribed_RNA"/>
</dbReference>
<evidence type="ECO:0000313" key="2">
    <source>
        <dbReference type="EMBL" id="JAT29847.1"/>
    </source>
</evidence>
<sequence length="202" mass="22285">YTGTQEKTQECNEKEGKKNSNHEIGKSKSTDVEKSLKKLSKSVVIDPTEDANMSIDMSDKKVEKELLPPSDSSTKPAGKSVVSESKETAMEVDDFQLVYEGTVTEPVLESGNVTKAVQKEDELSEKDRNPESLDIMKTVDLVESPKKFDDFASSLQQEAFASPKSSNSRETNTTPGNSNKKTPRRVQLITLSSPKSKKQLLP</sequence>
<evidence type="ECO:0000313" key="3">
    <source>
        <dbReference type="EMBL" id="JAT38894.1"/>
    </source>
</evidence>
<evidence type="ECO:0000256" key="1">
    <source>
        <dbReference type="SAM" id="MobiDB-lite"/>
    </source>
</evidence>
<gene>
    <name evidence="3" type="ORF">g.30049</name>
    <name evidence="2" type="ORF">g.30051</name>
</gene>
<feature type="region of interest" description="Disordered" evidence="1">
    <location>
        <begin position="153"/>
        <end position="202"/>
    </location>
</feature>
<feature type="non-terminal residue" evidence="3">
    <location>
        <position position="1"/>
    </location>
</feature>
<feature type="compositionally biased region" description="Basic and acidic residues" evidence="1">
    <location>
        <begin position="117"/>
        <end position="131"/>
    </location>
</feature>
<feature type="compositionally biased region" description="Basic and acidic residues" evidence="1">
    <location>
        <begin position="57"/>
        <end position="66"/>
    </location>
</feature>
<feature type="region of interest" description="Disordered" evidence="1">
    <location>
        <begin position="108"/>
        <end position="136"/>
    </location>
</feature>
<organism evidence="3">
    <name type="scientific">Graphocephala atropunctata</name>
    <dbReference type="NCBI Taxonomy" id="36148"/>
    <lineage>
        <taxon>Eukaryota</taxon>
        <taxon>Metazoa</taxon>
        <taxon>Ecdysozoa</taxon>
        <taxon>Arthropoda</taxon>
        <taxon>Hexapoda</taxon>
        <taxon>Insecta</taxon>
        <taxon>Pterygota</taxon>
        <taxon>Neoptera</taxon>
        <taxon>Paraneoptera</taxon>
        <taxon>Hemiptera</taxon>
        <taxon>Auchenorrhyncha</taxon>
        <taxon>Membracoidea</taxon>
        <taxon>Cicadellidae</taxon>
        <taxon>Cicadellinae</taxon>
        <taxon>Cicadellini</taxon>
        <taxon>Graphocephala</taxon>
    </lineage>
</organism>
<reference evidence="3" key="1">
    <citation type="submission" date="2015-11" db="EMBL/GenBank/DDBJ databases">
        <title>De novo transcriptome assembly of four potential Pierce s Disease insect vectors from Arizona vineyards.</title>
        <authorList>
            <person name="Tassone E.E."/>
        </authorList>
    </citation>
    <scope>NUCLEOTIDE SEQUENCE</scope>
</reference>
<dbReference type="EMBL" id="GEBQ01001083">
    <property type="protein sequence ID" value="JAT38894.1"/>
    <property type="molecule type" value="Transcribed_RNA"/>
</dbReference>